<name>A0A8H5FET2_9AGAR</name>
<dbReference type="AlphaFoldDB" id="A0A8H5FET2"/>
<sequence length="221" mass="24054">MSLGVNGVNHAKCDRVGYTGHAGMANFSTNYDVLQFPSCASQYLVVLAPTHFNDLLSGILQRDYCFSITYGSRLEQLTRWDNERLVIKESHLHPGDSKVVTPSFGASSIKGRLYMCNYTEDVVLTIKVLVIGQNTFYSSIPSIRLAIEGIEGPGILLMDGDDEGGNTELITADELGTADVEATPDSELCADTADTARPKPKPSVNNIVVGRRVVSSSFHFF</sequence>
<proteinExistence type="predicted"/>
<accession>A0A8H5FET2</accession>
<evidence type="ECO:0000313" key="2">
    <source>
        <dbReference type="Proteomes" id="UP000559256"/>
    </source>
</evidence>
<evidence type="ECO:0000313" key="1">
    <source>
        <dbReference type="EMBL" id="KAF5333927.1"/>
    </source>
</evidence>
<dbReference type="EMBL" id="JAACJM010000279">
    <property type="protein sequence ID" value="KAF5333927.1"/>
    <property type="molecule type" value="Genomic_DNA"/>
</dbReference>
<organism evidence="1 2">
    <name type="scientific">Tetrapyrgos nigripes</name>
    <dbReference type="NCBI Taxonomy" id="182062"/>
    <lineage>
        <taxon>Eukaryota</taxon>
        <taxon>Fungi</taxon>
        <taxon>Dikarya</taxon>
        <taxon>Basidiomycota</taxon>
        <taxon>Agaricomycotina</taxon>
        <taxon>Agaricomycetes</taxon>
        <taxon>Agaricomycetidae</taxon>
        <taxon>Agaricales</taxon>
        <taxon>Marasmiineae</taxon>
        <taxon>Marasmiaceae</taxon>
        <taxon>Tetrapyrgos</taxon>
    </lineage>
</organism>
<dbReference type="Proteomes" id="UP000559256">
    <property type="component" value="Unassembled WGS sequence"/>
</dbReference>
<keyword evidence="2" id="KW-1185">Reference proteome</keyword>
<reference evidence="1 2" key="1">
    <citation type="journal article" date="2020" name="ISME J.">
        <title>Uncovering the hidden diversity of litter-decomposition mechanisms in mushroom-forming fungi.</title>
        <authorList>
            <person name="Floudas D."/>
            <person name="Bentzer J."/>
            <person name="Ahren D."/>
            <person name="Johansson T."/>
            <person name="Persson P."/>
            <person name="Tunlid A."/>
        </authorList>
    </citation>
    <scope>NUCLEOTIDE SEQUENCE [LARGE SCALE GENOMIC DNA]</scope>
    <source>
        <strain evidence="1 2">CBS 291.85</strain>
    </source>
</reference>
<comment type="caution">
    <text evidence="1">The sequence shown here is derived from an EMBL/GenBank/DDBJ whole genome shotgun (WGS) entry which is preliminary data.</text>
</comment>
<gene>
    <name evidence="1" type="ORF">D9758_017472</name>
</gene>
<protein>
    <submittedName>
        <fullName evidence="1">Uncharacterized protein</fullName>
    </submittedName>
</protein>